<keyword evidence="5" id="KW-1185">Reference proteome</keyword>
<feature type="compositionally biased region" description="Basic and acidic residues" evidence="1">
    <location>
        <begin position="508"/>
        <end position="528"/>
    </location>
</feature>
<evidence type="ECO:0000256" key="3">
    <source>
        <dbReference type="SAM" id="SignalP"/>
    </source>
</evidence>
<evidence type="ECO:0000256" key="2">
    <source>
        <dbReference type="SAM" id="Phobius"/>
    </source>
</evidence>
<reference evidence="4 5" key="1">
    <citation type="submission" date="2024-04" db="EMBL/GenBank/DDBJ databases">
        <title>Tritrichomonas musculus Genome.</title>
        <authorList>
            <person name="Alves-Ferreira E."/>
            <person name="Grigg M."/>
            <person name="Lorenzi H."/>
            <person name="Galac M."/>
        </authorList>
    </citation>
    <scope>NUCLEOTIDE SEQUENCE [LARGE SCALE GENOMIC DNA]</scope>
    <source>
        <strain evidence="4 5">EAF2021</strain>
    </source>
</reference>
<accession>A0ABR2KIG6</accession>
<feature type="region of interest" description="Disordered" evidence="1">
    <location>
        <begin position="508"/>
        <end position="531"/>
    </location>
</feature>
<keyword evidence="3" id="KW-0732">Signal</keyword>
<evidence type="ECO:0000256" key="1">
    <source>
        <dbReference type="SAM" id="MobiDB-lite"/>
    </source>
</evidence>
<feature type="compositionally biased region" description="Polar residues" evidence="1">
    <location>
        <begin position="1532"/>
        <end position="1546"/>
    </location>
</feature>
<name>A0ABR2KIG6_9EUKA</name>
<feature type="region of interest" description="Disordered" evidence="1">
    <location>
        <begin position="64"/>
        <end position="172"/>
    </location>
</feature>
<keyword evidence="2" id="KW-0812">Transmembrane</keyword>
<dbReference type="EMBL" id="JAPFFF010000005">
    <property type="protein sequence ID" value="KAK8889805.1"/>
    <property type="molecule type" value="Genomic_DNA"/>
</dbReference>
<feature type="transmembrane region" description="Helical" evidence="2">
    <location>
        <begin position="1625"/>
        <end position="1648"/>
    </location>
</feature>
<sequence>MLSFILIFACFCIQAKADSDKERTLSKSLDPKEIGKRISKSKINILQNNEQENDSLYIAADVLPNKEENKDTNHLSKSLSQKENENNSPNDISESSSVNENENDATDSVSEISSDNDQKYDSDISSSNNEKDDDSSFSTESEPFSDQSSDENNNDNTNTITENDSYVPDPIVPSFDDNYFPNLYPFKPNYKVLPHVEMRIKDDININCLDLIELVKSCKENPKEYECWRVTNIDDLICINDTAKINDELAKIDTNYDLHIETRVNISSIDLSQIKHPIKVFIKKDTYNVVVGLAGLNESKITTLVLDSLTIDVKDHPLKIDNTVLRSTTMASNSEPIISKNMDLDSSSASKIGFEKLQFDHISFTIPYFDHRYFRVFINESEWNILYRRRNEENFEPLFTFPYNLSETLNLNVEAIYIDFYIENEAITTSKDVNLAIFSPRFNSGEYEMTENPYDKNIVRLTSSGNWKSITDAIINITYYDEFVELENYLYSKVKLIDNPIYIPKDPEVSSSEDIKDDPNAYPEDHPFQPESYPKRKPFTNIYISSPTFACSFYKNFVKKCKENPNDEECIDFDEDELPEEVICLSSAKNINSEIANLNNNNDLLISTDTNIPDIDLNQLKSKKSVTFESLEPADYDFRNNVKNIKKRNRLLKKKPKENVVVDNLEIEIGIRGNIQEKVSSLILISESDEYSKTPKFVLKILEAPLTIDYLELQNSFISFETELIKPKRMTIDPGTYLYMFAETWSFIQVKHFSLYIPYTETDELMYRITFLENKWDVSLAFFNDPQQSYYSRYAFPYSSCGRFNLMTVSHFFDLHADKGNSIARPINITLLSLEKQKNEHARLLDDSKYLVKLTSSGDWDDINTNVSVYFTGFQDYLNIDNQINSTKVTFSNYSLHEDGTVTPPAPDDDEIPVIGTVYQPPFSTFTFSSQLIVTNDNSMCSAIKTTFEKCKENPIEEYCEAFDSIDYYGCTTPQNINNELQNLPSNSHTLAIMTLVDIPDIDFNKLKNKISIFLSYTEDSSDLKLLSQKEGIKKKILRKKVATANIGIHGNIKDKVSFLRLQKITVKVSESPLNIENMLLITSYIDSSSQQLQCQNLIVDGVTHENIISSSSDKIKVTQYGIKDYQESADSRKYRISFGKDRWTIFQSSILIEYYWDYFPKLKNYPDLDQSTVDEIYPEDYPMDAPDYIPYSFAERFTFIIPSHYFDLFVENDTTIAKPLNLTIMNLDSLLLEDPKYNVKLTTSGNWDNINDSVSIYFTSFKSFVVLDTKSCNSKIEVTRHDAFNPIIIIDSTSKDEKEAGKADLSEVGSDKIKEELDKHFDKTDDGDQFVSISDNKETAFTDLNLAPNQYIKLEDNAKVTLSGGNLNLFLNEDSSSVSINVSDNNDVKLSIKNKVESTVNIETKSESVSINSNSEVYSPLKLTVSENVKTIKIESINLHDSGSISATRNDDPSDTVPITVNTLQAQAQTSGKLTKVKISSEFSITETASLELENVELEGTKLNLNLHSYNYANYIFPMLHGALGKPPSSIELNKPSNGKTQPSSQDKDKQFLIFQGTFTSTCASWKDALNFSDTFFNNAECENYSPALEESRSLVINRVDEETKTPPEEDKKNNGDKLSKGQIAGIVVGVIAGVAIIAIIITVVVIKKKKKENSADESDKVQVDL</sequence>
<evidence type="ECO:0000313" key="5">
    <source>
        <dbReference type="Proteomes" id="UP001470230"/>
    </source>
</evidence>
<comment type="caution">
    <text evidence="4">The sequence shown here is derived from an EMBL/GenBank/DDBJ whole genome shotgun (WGS) entry which is preliminary data.</text>
</comment>
<keyword evidence="2" id="KW-0472">Membrane</keyword>
<evidence type="ECO:0000313" key="4">
    <source>
        <dbReference type="EMBL" id="KAK8889805.1"/>
    </source>
</evidence>
<feature type="signal peptide" evidence="3">
    <location>
        <begin position="1"/>
        <end position="17"/>
    </location>
</feature>
<protein>
    <submittedName>
        <fullName evidence="4">Uncharacterized protein</fullName>
    </submittedName>
</protein>
<feature type="compositionally biased region" description="Polar residues" evidence="1">
    <location>
        <begin position="106"/>
        <end position="115"/>
    </location>
</feature>
<feature type="region of interest" description="Disordered" evidence="1">
    <location>
        <begin position="1529"/>
        <end position="1548"/>
    </location>
</feature>
<feature type="region of interest" description="Disordered" evidence="1">
    <location>
        <begin position="1600"/>
        <end position="1619"/>
    </location>
</feature>
<feature type="compositionally biased region" description="Basic and acidic residues" evidence="1">
    <location>
        <begin position="64"/>
        <end position="85"/>
    </location>
</feature>
<gene>
    <name evidence="4" type="ORF">M9Y10_034559</name>
</gene>
<keyword evidence="2" id="KW-1133">Transmembrane helix</keyword>
<organism evidence="4 5">
    <name type="scientific">Tritrichomonas musculus</name>
    <dbReference type="NCBI Taxonomy" id="1915356"/>
    <lineage>
        <taxon>Eukaryota</taxon>
        <taxon>Metamonada</taxon>
        <taxon>Parabasalia</taxon>
        <taxon>Tritrichomonadida</taxon>
        <taxon>Tritrichomonadidae</taxon>
        <taxon>Tritrichomonas</taxon>
    </lineage>
</organism>
<dbReference type="Proteomes" id="UP001470230">
    <property type="component" value="Unassembled WGS sequence"/>
</dbReference>
<feature type="chain" id="PRO_5045676611" evidence="3">
    <location>
        <begin position="18"/>
        <end position="1667"/>
    </location>
</feature>
<proteinExistence type="predicted"/>
<feature type="compositionally biased region" description="Low complexity" evidence="1">
    <location>
        <begin position="154"/>
        <end position="165"/>
    </location>
</feature>